<organism evidence="3 4">
    <name type="scientific">Meiothermus taiwanensis WR-220</name>
    <dbReference type="NCBI Taxonomy" id="1339250"/>
    <lineage>
        <taxon>Bacteria</taxon>
        <taxon>Thermotogati</taxon>
        <taxon>Deinococcota</taxon>
        <taxon>Deinococci</taxon>
        <taxon>Thermales</taxon>
        <taxon>Thermaceae</taxon>
        <taxon>Meiothermus</taxon>
    </lineage>
</organism>
<name>A0ABM6WIR7_9DEIN</name>
<reference evidence="3 4" key="1">
    <citation type="submission" date="2017-05" db="EMBL/GenBank/DDBJ databases">
        <title>Complete genome sequence of Meiothermus taiwanensis WR-220.</title>
        <authorList>
            <person name="Wu W.-L."/>
            <person name="Lo W.-S."/>
            <person name="Kuo C.-H."/>
            <person name="Wu S.-H."/>
        </authorList>
    </citation>
    <scope>NUCLEOTIDE SEQUENCE [LARGE SCALE GENOMIC DNA]</scope>
    <source>
        <strain evidence="3 4">WR-220</strain>
    </source>
</reference>
<evidence type="ECO:0000256" key="1">
    <source>
        <dbReference type="SAM" id="MobiDB-lite"/>
    </source>
</evidence>
<proteinExistence type="predicted"/>
<evidence type="ECO:0000313" key="4">
    <source>
        <dbReference type="Proteomes" id="UP000263013"/>
    </source>
</evidence>
<sequence>MEQLRLDWLRTPAAMALLVLMAFGAGYWAGLRSVSGIQGSVGPKQHTGQLELVQFDRQQQPTPAPDPRELIPLQPGPGQGPGQPQPGQEPGAECPILIYQDGQLFRFDLPGQPLPGPGGPMPGPGMPGGSPELIPLEPNAPSLPGPPSQPTPAPAPTPPNSNPGQNI</sequence>
<keyword evidence="2" id="KW-1133">Transmembrane helix</keyword>
<protein>
    <submittedName>
        <fullName evidence="3">Uncharacterized protein</fullName>
    </submittedName>
</protein>
<feature type="region of interest" description="Disordered" evidence="1">
    <location>
        <begin position="58"/>
        <end position="167"/>
    </location>
</feature>
<keyword evidence="4" id="KW-1185">Reference proteome</keyword>
<feature type="compositionally biased region" description="Pro residues" evidence="1">
    <location>
        <begin position="112"/>
        <end position="125"/>
    </location>
</feature>
<dbReference type="EMBL" id="CP021130">
    <property type="protein sequence ID" value="AWR86905.1"/>
    <property type="molecule type" value="Genomic_DNA"/>
</dbReference>
<feature type="compositionally biased region" description="Pro residues" evidence="1">
    <location>
        <begin position="141"/>
        <end position="161"/>
    </location>
</feature>
<gene>
    <name evidence="3" type="ORF">Mtai_v1c16660</name>
</gene>
<evidence type="ECO:0000256" key="2">
    <source>
        <dbReference type="SAM" id="Phobius"/>
    </source>
</evidence>
<accession>A0ABM6WIR7</accession>
<evidence type="ECO:0000313" key="3">
    <source>
        <dbReference type="EMBL" id="AWR86905.1"/>
    </source>
</evidence>
<feature type="transmembrane region" description="Helical" evidence="2">
    <location>
        <begin position="12"/>
        <end position="30"/>
    </location>
</feature>
<keyword evidence="2" id="KW-0812">Transmembrane</keyword>
<dbReference type="RefSeq" id="WP_027887856.1">
    <property type="nucleotide sequence ID" value="NZ_CP021130.1"/>
</dbReference>
<dbReference type="Proteomes" id="UP000263013">
    <property type="component" value="Chromosome"/>
</dbReference>
<keyword evidence="2" id="KW-0472">Membrane</keyword>